<organism evidence="1 2">
    <name type="scientific">Candidatus Faecivivens stercoripullorum</name>
    <dbReference type="NCBI Taxonomy" id="2840805"/>
    <lineage>
        <taxon>Bacteria</taxon>
        <taxon>Bacillati</taxon>
        <taxon>Bacillota</taxon>
        <taxon>Clostridia</taxon>
        <taxon>Eubacteriales</taxon>
        <taxon>Oscillospiraceae</taxon>
        <taxon>Oscillospiraceae incertae sedis</taxon>
        <taxon>Candidatus Faecivivens</taxon>
    </lineage>
</organism>
<protein>
    <submittedName>
        <fullName evidence="1">Uncharacterized protein</fullName>
    </submittedName>
</protein>
<reference evidence="1" key="2">
    <citation type="journal article" date="2021" name="PeerJ">
        <title>Extensive microbial diversity within the chicken gut microbiome revealed by metagenomics and culture.</title>
        <authorList>
            <person name="Gilroy R."/>
            <person name="Ravi A."/>
            <person name="Getino M."/>
            <person name="Pursley I."/>
            <person name="Horton D.L."/>
            <person name="Alikhan N.F."/>
            <person name="Baker D."/>
            <person name="Gharbi K."/>
            <person name="Hall N."/>
            <person name="Watson M."/>
            <person name="Adriaenssens E.M."/>
            <person name="Foster-Nyarko E."/>
            <person name="Jarju S."/>
            <person name="Secka A."/>
            <person name="Antonio M."/>
            <person name="Oren A."/>
            <person name="Chaudhuri R.R."/>
            <person name="La Ragione R."/>
            <person name="Hildebrand F."/>
            <person name="Pallen M.J."/>
        </authorList>
    </citation>
    <scope>NUCLEOTIDE SEQUENCE</scope>
    <source>
        <strain evidence="1">ChiBcec7-5410</strain>
    </source>
</reference>
<accession>A0A9D1H509</accession>
<reference evidence="1" key="1">
    <citation type="submission" date="2020-10" db="EMBL/GenBank/DDBJ databases">
        <authorList>
            <person name="Gilroy R."/>
        </authorList>
    </citation>
    <scope>NUCLEOTIDE SEQUENCE</scope>
    <source>
        <strain evidence="1">ChiBcec7-5410</strain>
    </source>
</reference>
<name>A0A9D1H509_9FIRM</name>
<dbReference type="Proteomes" id="UP000824160">
    <property type="component" value="Unassembled WGS sequence"/>
</dbReference>
<proteinExistence type="predicted"/>
<evidence type="ECO:0000313" key="2">
    <source>
        <dbReference type="Proteomes" id="UP000824160"/>
    </source>
</evidence>
<comment type="caution">
    <text evidence="1">The sequence shown here is derived from an EMBL/GenBank/DDBJ whole genome shotgun (WGS) entry which is preliminary data.</text>
</comment>
<dbReference type="EMBL" id="DVLW01000030">
    <property type="protein sequence ID" value="HIT93753.1"/>
    <property type="molecule type" value="Genomic_DNA"/>
</dbReference>
<sequence length="119" mass="13530">MFGIFKSPFKVRLYGKQQEDENLTFPYTETEVSLDVQIASDQNQPEAEGDSRLTKLTAYGSFPFSPADQMTGKPGDWLCYHGRWYECIGSAHHLHTPSKHYVSDFVLIPEVYDKDGYAG</sequence>
<evidence type="ECO:0000313" key="1">
    <source>
        <dbReference type="EMBL" id="HIT93753.1"/>
    </source>
</evidence>
<gene>
    <name evidence="1" type="ORF">IAC43_01055</name>
</gene>
<dbReference type="AlphaFoldDB" id="A0A9D1H509"/>